<keyword evidence="1" id="KW-0732">Signal</keyword>
<gene>
    <name evidence="2" type="ORF">O181_017261</name>
</gene>
<dbReference type="Gene3D" id="2.40.70.10">
    <property type="entry name" value="Acid Proteases"/>
    <property type="match status" value="1"/>
</dbReference>
<comment type="caution">
    <text evidence="2">The sequence shown here is derived from an EMBL/GenBank/DDBJ whole genome shotgun (WGS) entry which is preliminary data.</text>
</comment>
<protein>
    <submittedName>
        <fullName evidence="2">Uncharacterized protein</fullName>
    </submittedName>
</protein>
<name>A0A9Q3C795_9BASI</name>
<sequence>MNPLLFSSPIITSVLLNCLLSQALNGTFIIDSSKGEDLILGYDFLYHFNTIIDWKNGLITYDSSYEDSSGIRSSTTNDFSTAFNSVSLVGELKTPSLPPSVHIPSIKPSESLLPSRDEVLKERNDFGEDFAISSLHIFQEDIDLPPLSFHASLEEQWDEEEEEEGIETVLKVAPPAYHQYLDEFSLVKAEKLPPHCACYHHSKLEGILHPVSVIYSLSNISQKHYRPTFQRM</sequence>
<evidence type="ECO:0000256" key="1">
    <source>
        <dbReference type="SAM" id="SignalP"/>
    </source>
</evidence>
<accession>A0A9Q3C795</accession>
<evidence type="ECO:0000313" key="2">
    <source>
        <dbReference type="EMBL" id="MBW0477546.1"/>
    </source>
</evidence>
<evidence type="ECO:0000313" key="3">
    <source>
        <dbReference type="Proteomes" id="UP000765509"/>
    </source>
</evidence>
<dbReference type="InterPro" id="IPR021109">
    <property type="entry name" value="Peptidase_aspartic_dom_sf"/>
</dbReference>
<dbReference type="EMBL" id="AVOT02004848">
    <property type="protein sequence ID" value="MBW0477546.1"/>
    <property type="molecule type" value="Genomic_DNA"/>
</dbReference>
<dbReference type="Proteomes" id="UP000765509">
    <property type="component" value="Unassembled WGS sequence"/>
</dbReference>
<proteinExistence type="predicted"/>
<feature type="chain" id="PRO_5040213297" evidence="1">
    <location>
        <begin position="26"/>
        <end position="232"/>
    </location>
</feature>
<keyword evidence="3" id="KW-1185">Reference proteome</keyword>
<dbReference type="AlphaFoldDB" id="A0A9Q3C795"/>
<reference evidence="2" key="1">
    <citation type="submission" date="2021-03" db="EMBL/GenBank/DDBJ databases">
        <title>Draft genome sequence of rust myrtle Austropuccinia psidii MF-1, a brazilian biotype.</title>
        <authorList>
            <person name="Quecine M.C."/>
            <person name="Pachon D.M.R."/>
            <person name="Bonatelli M.L."/>
            <person name="Correr F.H."/>
            <person name="Franceschini L.M."/>
            <person name="Leite T.F."/>
            <person name="Margarido G.R.A."/>
            <person name="Almeida C.A."/>
            <person name="Ferrarezi J.A."/>
            <person name="Labate C.A."/>
        </authorList>
    </citation>
    <scope>NUCLEOTIDE SEQUENCE</scope>
    <source>
        <strain evidence="2">MF-1</strain>
    </source>
</reference>
<feature type="signal peptide" evidence="1">
    <location>
        <begin position="1"/>
        <end position="25"/>
    </location>
</feature>
<organism evidence="2 3">
    <name type="scientific">Austropuccinia psidii MF-1</name>
    <dbReference type="NCBI Taxonomy" id="1389203"/>
    <lineage>
        <taxon>Eukaryota</taxon>
        <taxon>Fungi</taxon>
        <taxon>Dikarya</taxon>
        <taxon>Basidiomycota</taxon>
        <taxon>Pucciniomycotina</taxon>
        <taxon>Pucciniomycetes</taxon>
        <taxon>Pucciniales</taxon>
        <taxon>Sphaerophragmiaceae</taxon>
        <taxon>Austropuccinia</taxon>
    </lineage>
</organism>